<dbReference type="InterPro" id="IPR029069">
    <property type="entry name" value="HotDog_dom_sf"/>
</dbReference>
<feature type="compositionally biased region" description="Acidic residues" evidence="1">
    <location>
        <begin position="403"/>
        <end position="419"/>
    </location>
</feature>
<dbReference type="RefSeq" id="XP_046014422.1">
    <property type="nucleotide sequence ID" value="XM_046160955.1"/>
</dbReference>
<proteinExistence type="predicted"/>
<keyword evidence="3" id="KW-1185">Reference proteome</keyword>
<dbReference type="GeneID" id="70190501"/>
<accession>A0A9P8YA62</accession>
<dbReference type="Gene3D" id="3.10.129.10">
    <property type="entry name" value="Hotdog Thioesterase"/>
    <property type="match status" value="1"/>
</dbReference>
<dbReference type="EMBL" id="JAGTJQ010000004">
    <property type="protein sequence ID" value="KAH7033590.1"/>
    <property type="molecule type" value="Genomic_DNA"/>
</dbReference>
<dbReference type="GO" id="GO:0019171">
    <property type="term" value="F:(3R)-hydroxyacyl-[acyl-carrier-protein] dehydratase activity"/>
    <property type="evidence" value="ECO:0007669"/>
    <property type="project" value="TreeGrafter"/>
</dbReference>
<dbReference type="Proteomes" id="UP000756346">
    <property type="component" value="Unassembled WGS sequence"/>
</dbReference>
<dbReference type="PANTHER" id="PTHR28152">
    <property type="entry name" value="HYDROXYACYL-THIOESTER DEHYDRATASE TYPE 2, MITOCHONDRIAL"/>
    <property type="match status" value="1"/>
</dbReference>
<evidence type="ECO:0000313" key="2">
    <source>
        <dbReference type="EMBL" id="KAH7033590.1"/>
    </source>
</evidence>
<evidence type="ECO:0000256" key="1">
    <source>
        <dbReference type="SAM" id="MobiDB-lite"/>
    </source>
</evidence>
<protein>
    <recommendedName>
        <fullName evidence="4">Mesaconyl-C4 CoA hydratase</fullName>
    </recommendedName>
</protein>
<feature type="compositionally biased region" description="Low complexity" evidence="1">
    <location>
        <begin position="50"/>
        <end position="59"/>
    </location>
</feature>
<feature type="region of interest" description="Disordered" evidence="1">
    <location>
        <begin position="49"/>
        <end position="71"/>
    </location>
</feature>
<feature type="region of interest" description="Disordered" evidence="1">
    <location>
        <begin position="398"/>
        <end position="421"/>
    </location>
</feature>
<evidence type="ECO:0000313" key="3">
    <source>
        <dbReference type="Proteomes" id="UP000756346"/>
    </source>
</evidence>
<gene>
    <name evidence="2" type="ORF">B0I36DRAFT_383420</name>
</gene>
<reference evidence="2" key="1">
    <citation type="journal article" date="2021" name="Nat. Commun.">
        <title>Genetic determinants of endophytism in the Arabidopsis root mycobiome.</title>
        <authorList>
            <person name="Mesny F."/>
            <person name="Miyauchi S."/>
            <person name="Thiergart T."/>
            <person name="Pickel B."/>
            <person name="Atanasova L."/>
            <person name="Karlsson M."/>
            <person name="Huettel B."/>
            <person name="Barry K.W."/>
            <person name="Haridas S."/>
            <person name="Chen C."/>
            <person name="Bauer D."/>
            <person name="Andreopoulos W."/>
            <person name="Pangilinan J."/>
            <person name="LaButti K."/>
            <person name="Riley R."/>
            <person name="Lipzen A."/>
            <person name="Clum A."/>
            <person name="Drula E."/>
            <person name="Henrissat B."/>
            <person name="Kohler A."/>
            <person name="Grigoriev I.V."/>
            <person name="Martin F.M."/>
            <person name="Hacquard S."/>
        </authorList>
    </citation>
    <scope>NUCLEOTIDE SEQUENCE</scope>
    <source>
        <strain evidence="2">MPI-CAGE-CH-0230</strain>
    </source>
</reference>
<name>A0A9P8YA62_9PEZI</name>
<organism evidence="2 3">
    <name type="scientific">Microdochium trichocladiopsis</name>
    <dbReference type="NCBI Taxonomy" id="1682393"/>
    <lineage>
        <taxon>Eukaryota</taxon>
        <taxon>Fungi</taxon>
        <taxon>Dikarya</taxon>
        <taxon>Ascomycota</taxon>
        <taxon>Pezizomycotina</taxon>
        <taxon>Sordariomycetes</taxon>
        <taxon>Xylariomycetidae</taxon>
        <taxon>Xylariales</taxon>
        <taxon>Microdochiaceae</taxon>
        <taxon>Microdochium</taxon>
    </lineage>
</organism>
<dbReference type="PANTHER" id="PTHR28152:SF2">
    <property type="entry name" value="N-TERMINAL OF MAOC-LIKE DEHYDRATASE DOMAIN-CONTAINING PROTEIN"/>
    <property type="match status" value="1"/>
</dbReference>
<evidence type="ECO:0008006" key="4">
    <source>
        <dbReference type="Google" id="ProtNLM"/>
    </source>
</evidence>
<dbReference type="InterPro" id="IPR052741">
    <property type="entry name" value="Mitochondrial_HTD2"/>
</dbReference>
<comment type="caution">
    <text evidence="2">The sequence shown here is derived from an EMBL/GenBank/DDBJ whole genome shotgun (WGS) entry which is preliminary data.</text>
</comment>
<dbReference type="SUPFAM" id="SSF54637">
    <property type="entry name" value="Thioesterase/thiol ester dehydrase-isomerase"/>
    <property type="match status" value="1"/>
</dbReference>
<dbReference type="AlphaFoldDB" id="A0A9P8YA62"/>
<dbReference type="OrthoDB" id="3257538at2759"/>
<sequence length="446" mass="49941">MSHHLVRTLRPARVGRPARRLLRSTTSRQPWLSSPLPLSVSLAARAHNFSTTPQNSQSTPSPPLADVKQTTSAADAAAQLLAELGGKTITRKQYLDGNQVQRLSLTLGRRTLWPEHHDENPYPDDMTDLDATPGPGIAIPQGYHLAYFTPDGLEDELGPDGTDRTFNAPAPFTRRMWAGGKMTWHDENGIVSYPGPMMLRVGEVAEERTRLVDAVAKKSRDGSEMVLVDVEKEFWGKKGLVLVDRRSWIFRPELEAASSTQETVTETHVVRGPSTTRDVDVDGEDLPRRYHRWSPTALFRFSALTFNGHKIHYDQSWSKAIENHAPGVVVHGPLNLICMLNYFQDIIASHSKGVQDFSPSTFSGSRYGYERATRVREIEYRALSPLYAGQEYSIRAAKREVKEEEEEAKEECDPDDEDFGPGQVWDVFIEREGTLCMRGTITTAGP</sequence>
<dbReference type="GO" id="GO:0005739">
    <property type="term" value="C:mitochondrion"/>
    <property type="evidence" value="ECO:0007669"/>
    <property type="project" value="TreeGrafter"/>
</dbReference>